<evidence type="ECO:0000313" key="1">
    <source>
        <dbReference type="EMBL" id="NNU16445.1"/>
    </source>
</evidence>
<accession>A0A7Y3W556</accession>
<keyword evidence="2" id="KW-1185">Reference proteome</keyword>
<reference evidence="1 2" key="1">
    <citation type="submission" date="2020-05" db="EMBL/GenBank/DDBJ databases">
        <title>Parvularcula mediterraneae sp. nov., isolated from polypropylene straw from shallow seawater of the seashore of Laganas in Zakynthos island, Greece.</title>
        <authorList>
            <person name="Szabo I."/>
            <person name="Al-Omari J."/>
            <person name="Rado J."/>
            <person name="Szerdahelyi G.S."/>
        </authorList>
    </citation>
    <scope>NUCLEOTIDE SEQUENCE [LARGE SCALE GENOMIC DNA]</scope>
    <source>
        <strain evidence="1 2">ZS-1/3</strain>
    </source>
</reference>
<protein>
    <submittedName>
        <fullName evidence="1">DUF3034 family protein</fullName>
    </submittedName>
</protein>
<evidence type="ECO:0000313" key="2">
    <source>
        <dbReference type="Proteomes" id="UP000536835"/>
    </source>
</evidence>
<organism evidence="1 2">
    <name type="scientific">Parvularcula mediterranea</name>
    <dbReference type="NCBI Taxonomy" id="2732508"/>
    <lineage>
        <taxon>Bacteria</taxon>
        <taxon>Pseudomonadati</taxon>
        <taxon>Pseudomonadota</taxon>
        <taxon>Alphaproteobacteria</taxon>
        <taxon>Parvularculales</taxon>
        <taxon>Parvularculaceae</taxon>
        <taxon>Parvularcula</taxon>
    </lineage>
</organism>
<dbReference type="EMBL" id="JABFCX010000003">
    <property type="protein sequence ID" value="NNU16445.1"/>
    <property type="molecule type" value="Genomic_DNA"/>
</dbReference>
<dbReference type="Proteomes" id="UP000536835">
    <property type="component" value="Unassembled WGS sequence"/>
</dbReference>
<sequence>MVAFLALWPSFAGAQLLPIGDSARLLATGGVSQVEGAGGGGLAAWALITGYGSDRSVGGNVHYTHILLPNFEVRSAGVAVGLYDRIELSYAQSVFGTGDTGAALGLGEGFGFETQTVGAKVRLLGDAIFDQDSLVPQISLGVQHKSTSDSAVLSAVGAEESTGTDYYIAASKLFLGQGLLVNGTVRMTRANQFGFLGYGGDQEDACTPQFEVSLVKLLSPKLAVGAEYRSKPDNLGFAKEEHAYDVFGAYFFNKNASLTLAYVQLGSIALQDEQGGTYLSLQLGF</sequence>
<proteinExistence type="predicted"/>
<comment type="caution">
    <text evidence="1">The sequence shown here is derived from an EMBL/GenBank/DDBJ whole genome shotgun (WGS) entry which is preliminary data.</text>
</comment>
<dbReference type="Pfam" id="PF11231">
    <property type="entry name" value="DUF3034"/>
    <property type="match status" value="1"/>
</dbReference>
<name>A0A7Y3W556_9PROT</name>
<gene>
    <name evidence="1" type="ORF">HK107_08945</name>
</gene>
<dbReference type="InterPro" id="IPR021393">
    <property type="entry name" value="DUF3034"/>
</dbReference>
<dbReference type="RefSeq" id="WP_173198901.1">
    <property type="nucleotide sequence ID" value="NZ_JABFCX010000003.1"/>
</dbReference>
<dbReference type="AlphaFoldDB" id="A0A7Y3W556"/>